<keyword evidence="4 5" id="KW-0472">Membrane</keyword>
<evidence type="ECO:0008006" key="7">
    <source>
        <dbReference type="Google" id="ProtNLM"/>
    </source>
</evidence>
<feature type="transmembrane region" description="Helical" evidence="5">
    <location>
        <begin position="93"/>
        <end position="124"/>
    </location>
</feature>
<evidence type="ECO:0000256" key="2">
    <source>
        <dbReference type="ARBA" id="ARBA00022692"/>
    </source>
</evidence>
<feature type="transmembrane region" description="Helical" evidence="5">
    <location>
        <begin position="318"/>
        <end position="338"/>
    </location>
</feature>
<feature type="transmembrane region" description="Helical" evidence="5">
    <location>
        <begin position="379"/>
        <end position="398"/>
    </location>
</feature>
<dbReference type="InterPro" id="IPR001046">
    <property type="entry name" value="NRAMP_fam"/>
</dbReference>
<dbReference type="GO" id="GO:0005886">
    <property type="term" value="C:plasma membrane"/>
    <property type="evidence" value="ECO:0007669"/>
    <property type="project" value="TreeGrafter"/>
</dbReference>
<evidence type="ECO:0000256" key="5">
    <source>
        <dbReference type="SAM" id="Phobius"/>
    </source>
</evidence>
<dbReference type="GO" id="GO:0005384">
    <property type="term" value="F:manganese ion transmembrane transporter activity"/>
    <property type="evidence" value="ECO:0007669"/>
    <property type="project" value="TreeGrafter"/>
</dbReference>
<dbReference type="GO" id="GO:0034755">
    <property type="term" value="P:iron ion transmembrane transport"/>
    <property type="evidence" value="ECO:0007669"/>
    <property type="project" value="TreeGrafter"/>
</dbReference>
<dbReference type="GO" id="GO:0015086">
    <property type="term" value="F:cadmium ion transmembrane transporter activity"/>
    <property type="evidence" value="ECO:0007669"/>
    <property type="project" value="TreeGrafter"/>
</dbReference>
<feature type="transmembrane region" description="Helical" evidence="5">
    <location>
        <begin position="282"/>
        <end position="306"/>
    </location>
</feature>
<proteinExistence type="predicted"/>
<keyword evidence="3 5" id="KW-1133">Transmembrane helix</keyword>
<feature type="transmembrane region" description="Helical" evidence="5">
    <location>
        <begin position="130"/>
        <end position="146"/>
    </location>
</feature>
<sequence length="409" mass="42846">MSGPLLTPEQASHKVKRNWSVLLGAAFIMATSAIGPGFLTQTAVFTEKFQANFAFAILVSIIIDIGAQMNVWRVITMSGKRGQDVANMVFPGLGYFVIALIALGGLAFNIGNIGGCAMGINVLFGTDMKMGALISAAIGIGIFLYKEAGVAMDNFTKILGGLMILLTAYVAMTSNPPVAEAAIRSIAPENMDSLLLPMVTLVGGTVGGYITFAGGHRLLDAGVIGKANLGEVNRSAVTGIVITGVMRVLLFLAVLGVVVAGYKLNPANPPASAFQFAAGDLGYKFFGAVLWAAGITSVVGCAYTTVSFLRSVHKWIDINVSKTIIAFIFASTAIFVTIGKPVNLLILAGSLNGLILPITLGTMLLAARNKKIVGDYEHPAWLMVFGVLAVIITAWAGWQSLLGMQALLK</sequence>
<feature type="transmembrane region" description="Helical" evidence="5">
    <location>
        <begin position="51"/>
        <end position="72"/>
    </location>
</feature>
<feature type="transmembrane region" description="Helical" evidence="5">
    <location>
        <begin position="194"/>
        <end position="215"/>
    </location>
</feature>
<feature type="transmembrane region" description="Helical" evidence="5">
    <location>
        <begin position="236"/>
        <end position="262"/>
    </location>
</feature>
<reference evidence="6" key="1">
    <citation type="submission" date="2019-08" db="EMBL/GenBank/DDBJ databases">
        <authorList>
            <person name="Kucharzyk K."/>
            <person name="Murdoch R.W."/>
            <person name="Higgins S."/>
            <person name="Loffler F."/>
        </authorList>
    </citation>
    <scope>NUCLEOTIDE SEQUENCE</scope>
</reference>
<gene>
    <name evidence="6" type="ORF">SDC9_15097</name>
</gene>
<protein>
    <recommendedName>
        <fullName evidence="7">Divalent metal cation transporter MntH</fullName>
    </recommendedName>
</protein>
<dbReference type="Pfam" id="PF01566">
    <property type="entry name" value="Nramp"/>
    <property type="match status" value="1"/>
</dbReference>
<dbReference type="EMBL" id="VSSQ01000046">
    <property type="protein sequence ID" value="MPL69358.1"/>
    <property type="molecule type" value="Genomic_DNA"/>
</dbReference>
<accession>A0A644TQU0</accession>
<evidence type="ECO:0000256" key="1">
    <source>
        <dbReference type="ARBA" id="ARBA00004141"/>
    </source>
</evidence>
<feature type="transmembrane region" description="Helical" evidence="5">
    <location>
        <begin position="21"/>
        <end position="39"/>
    </location>
</feature>
<dbReference type="PANTHER" id="PTHR11706:SF2">
    <property type="entry name" value="TRANSPORTER PROTEIN"/>
    <property type="match status" value="1"/>
</dbReference>
<organism evidence="6">
    <name type="scientific">bioreactor metagenome</name>
    <dbReference type="NCBI Taxonomy" id="1076179"/>
    <lineage>
        <taxon>unclassified sequences</taxon>
        <taxon>metagenomes</taxon>
        <taxon>ecological metagenomes</taxon>
    </lineage>
</organism>
<dbReference type="PANTHER" id="PTHR11706">
    <property type="entry name" value="SOLUTE CARRIER PROTEIN FAMILY 11 MEMBER"/>
    <property type="match status" value="1"/>
</dbReference>
<evidence type="ECO:0000256" key="4">
    <source>
        <dbReference type="ARBA" id="ARBA00023136"/>
    </source>
</evidence>
<dbReference type="AlphaFoldDB" id="A0A644TQU0"/>
<feature type="transmembrane region" description="Helical" evidence="5">
    <location>
        <begin position="344"/>
        <end position="367"/>
    </location>
</feature>
<feature type="transmembrane region" description="Helical" evidence="5">
    <location>
        <begin position="158"/>
        <end position="174"/>
    </location>
</feature>
<keyword evidence="2 5" id="KW-0812">Transmembrane</keyword>
<comment type="subcellular location">
    <subcellularLocation>
        <location evidence="1">Membrane</location>
        <topology evidence="1">Multi-pass membrane protein</topology>
    </subcellularLocation>
</comment>
<evidence type="ECO:0000313" key="6">
    <source>
        <dbReference type="EMBL" id="MPL69358.1"/>
    </source>
</evidence>
<name>A0A644TQU0_9ZZZZ</name>
<comment type="caution">
    <text evidence="6">The sequence shown here is derived from an EMBL/GenBank/DDBJ whole genome shotgun (WGS) entry which is preliminary data.</text>
</comment>
<evidence type="ECO:0000256" key="3">
    <source>
        <dbReference type="ARBA" id="ARBA00022989"/>
    </source>
</evidence>